<dbReference type="InterPro" id="IPR002921">
    <property type="entry name" value="Fungal_lipase-type"/>
</dbReference>
<reference evidence="6" key="1">
    <citation type="journal article" date="2020" name="Stud. Mycol.">
        <title>101 Dothideomycetes genomes: a test case for predicting lifestyles and emergence of pathogens.</title>
        <authorList>
            <person name="Haridas S."/>
            <person name="Albert R."/>
            <person name="Binder M."/>
            <person name="Bloem J."/>
            <person name="Labutti K."/>
            <person name="Salamov A."/>
            <person name="Andreopoulos B."/>
            <person name="Baker S."/>
            <person name="Barry K."/>
            <person name="Bills G."/>
            <person name="Bluhm B."/>
            <person name="Cannon C."/>
            <person name="Castanera R."/>
            <person name="Culley D."/>
            <person name="Daum C."/>
            <person name="Ezra D."/>
            <person name="Gonzalez J."/>
            <person name="Henrissat B."/>
            <person name="Kuo A."/>
            <person name="Liang C."/>
            <person name="Lipzen A."/>
            <person name="Lutzoni F."/>
            <person name="Magnuson J."/>
            <person name="Mondo S."/>
            <person name="Nolan M."/>
            <person name="Ohm R."/>
            <person name="Pangilinan J."/>
            <person name="Park H.-J."/>
            <person name="Ramirez L."/>
            <person name="Alfaro M."/>
            <person name="Sun H."/>
            <person name="Tritt A."/>
            <person name="Yoshinaga Y."/>
            <person name="Zwiers L.-H."/>
            <person name="Turgeon B."/>
            <person name="Goodwin S."/>
            <person name="Spatafora J."/>
            <person name="Crous P."/>
            <person name="Grigoriev I."/>
        </authorList>
    </citation>
    <scope>NUCLEOTIDE SEQUENCE</scope>
    <source>
        <strain evidence="6">CBS 109.77</strain>
    </source>
</reference>
<dbReference type="GO" id="GO:0016042">
    <property type="term" value="P:lipid catabolic process"/>
    <property type="evidence" value="ECO:0007669"/>
    <property type="project" value="InterPro"/>
</dbReference>
<dbReference type="AlphaFoldDB" id="A0A6A6X2C6"/>
<dbReference type="SUPFAM" id="SSF53474">
    <property type="entry name" value="alpha/beta-Hydrolases"/>
    <property type="match status" value="1"/>
</dbReference>
<dbReference type="OrthoDB" id="426718at2759"/>
<protein>
    <submittedName>
        <fullName evidence="6">Alpha/beta-hydrolase</fullName>
    </submittedName>
</protein>
<name>A0A6A6X2C6_9PLEO</name>
<evidence type="ECO:0000256" key="1">
    <source>
        <dbReference type="ARBA" id="ARBA00022729"/>
    </source>
</evidence>
<dbReference type="InterPro" id="IPR005592">
    <property type="entry name" value="Mono/diacylglycerol_lipase_N"/>
</dbReference>
<keyword evidence="2 6" id="KW-0378">Hydrolase</keyword>
<dbReference type="Pfam" id="PF01764">
    <property type="entry name" value="Lipase_3"/>
    <property type="match status" value="1"/>
</dbReference>
<evidence type="ECO:0000313" key="6">
    <source>
        <dbReference type="EMBL" id="KAF2790361.1"/>
    </source>
</evidence>
<dbReference type="Pfam" id="PF03893">
    <property type="entry name" value="Lipase3_N"/>
    <property type="match status" value="1"/>
</dbReference>
<sequence>MSFLLKLLAVGLLSAGTITAAPTTINVEERDTGTAISQDLYDRFVLFSQFAAATFCDHNVNSTGDKLTCDTGNCPLVESSNTKTLVEFSDGGLTDATGYVATDATRKLIVVAFRGSISVNNWLSDTIVLPMSIDLCDGCKAFTGAWLFYKEVREKIVDAVTAAKTANPDYRIIITGHSIGAGITGFASAEFRKKGWGTDMYAYGPPRVGNSALANYINTHLPENSLNHAINHADFFFNLPPLYSNVYPEYYIDTPGSQGDVKITDIKKYDNGSGHLDVLPDNIVGHVYYFQKIRQCKQGIPF</sequence>
<keyword evidence="1 3" id="KW-0732">Signal</keyword>
<feature type="chain" id="PRO_5025545389" evidence="3">
    <location>
        <begin position="21"/>
        <end position="302"/>
    </location>
</feature>
<feature type="domain" description="Mono-/di-acylglycerol lipase N-terminal" evidence="5">
    <location>
        <begin position="27"/>
        <end position="81"/>
    </location>
</feature>
<evidence type="ECO:0000256" key="2">
    <source>
        <dbReference type="ARBA" id="ARBA00022801"/>
    </source>
</evidence>
<dbReference type="PANTHER" id="PTHR46640">
    <property type="entry name" value="TRIACYLGLYCEROL LIPASE, PUTATIVE (AFU_ORTHOLOGUE AFUA_6G06510)-RELATED"/>
    <property type="match status" value="1"/>
</dbReference>
<dbReference type="Proteomes" id="UP000799757">
    <property type="component" value="Unassembled WGS sequence"/>
</dbReference>
<evidence type="ECO:0000259" key="4">
    <source>
        <dbReference type="Pfam" id="PF01764"/>
    </source>
</evidence>
<dbReference type="CDD" id="cd00519">
    <property type="entry name" value="Lipase_3"/>
    <property type="match status" value="1"/>
</dbReference>
<dbReference type="InterPro" id="IPR029058">
    <property type="entry name" value="AB_hydrolase_fold"/>
</dbReference>
<dbReference type="PANTHER" id="PTHR46640:SF1">
    <property type="entry name" value="FUNGAL LIPASE-LIKE DOMAIN-CONTAINING PROTEIN-RELATED"/>
    <property type="match status" value="1"/>
</dbReference>
<feature type="domain" description="Fungal lipase-type" evidence="4">
    <location>
        <begin position="110"/>
        <end position="241"/>
    </location>
</feature>
<evidence type="ECO:0000313" key="7">
    <source>
        <dbReference type="Proteomes" id="UP000799757"/>
    </source>
</evidence>
<organism evidence="6 7">
    <name type="scientific">Melanomma pulvis-pyrius CBS 109.77</name>
    <dbReference type="NCBI Taxonomy" id="1314802"/>
    <lineage>
        <taxon>Eukaryota</taxon>
        <taxon>Fungi</taxon>
        <taxon>Dikarya</taxon>
        <taxon>Ascomycota</taxon>
        <taxon>Pezizomycotina</taxon>
        <taxon>Dothideomycetes</taxon>
        <taxon>Pleosporomycetidae</taxon>
        <taxon>Pleosporales</taxon>
        <taxon>Melanommataceae</taxon>
        <taxon>Melanomma</taxon>
    </lineage>
</organism>
<dbReference type="InterPro" id="IPR051299">
    <property type="entry name" value="AB_hydrolase_lip/est"/>
</dbReference>
<accession>A0A6A6X2C6</accession>
<dbReference type="EMBL" id="MU002078">
    <property type="protein sequence ID" value="KAF2790361.1"/>
    <property type="molecule type" value="Genomic_DNA"/>
</dbReference>
<feature type="signal peptide" evidence="3">
    <location>
        <begin position="1"/>
        <end position="20"/>
    </location>
</feature>
<evidence type="ECO:0000259" key="5">
    <source>
        <dbReference type="Pfam" id="PF03893"/>
    </source>
</evidence>
<evidence type="ECO:0000256" key="3">
    <source>
        <dbReference type="SAM" id="SignalP"/>
    </source>
</evidence>
<gene>
    <name evidence="6" type="ORF">K505DRAFT_409846</name>
</gene>
<dbReference type="Gene3D" id="3.40.50.1820">
    <property type="entry name" value="alpha/beta hydrolase"/>
    <property type="match status" value="1"/>
</dbReference>
<dbReference type="GO" id="GO:0016787">
    <property type="term" value="F:hydrolase activity"/>
    <property type="evidence" value="ECO:0007669"/>
    <property type="project" value="UniProtKB-KW"/>
</dbReference>
<proteinExistence type="predicted"/>
<keyword evidence="7" id="KW-1185">Reference proteome</keyword>